<reference evidence="3 4" key="1">
    <citation type="journal article" date="2014" name="Int. J. Syst. Evol. Microbiol.">
        <title>Complete genome sequence of Corynebacterium casei LMG S-19264T (=DSM 44701T), isolated from a smear-ripened cheese.</title>
        <authorList>
            <consortium name="US DOE Joint Genome Institute (JGI-PGF)"/>
            <person name="Walter F."/>
            <person name="Albersmeier A."/>
            <person name="Kalinowski J."/>
            <person name="Ruckert C."/>
        </authorList>
    </citation>
    <scope>NUCLEOTIDE SEQUENCE [LARGE SCALE GENOMIC DNA]</scope>
    <source>
        <strain evidence="3 4">NBRC 112289</strain>
    </source>
</reference>
<evidence type="ECO:0000256" key="1">
    <source>
        <dbReference type="SAM" id="Phobius"/>
    </source>
</evidence>
<keyword evidence="1" id="KW-1133">Transmembrane helix</keyword>
<organism evidence="3 4">
    <name type="scientific">Arenivirga flava</name>
    <dbReference type="NCBI Taxonomy" id="1930060"/>
    <lineage>
        <taxon>Bacteria</taxon>
        <taxon>Bacillati</taxon>
        <taxon>Actinomycetota</taxon>
        <taxon>Actinomycetes</taxon>
        <taxon>Micrococcales</taxon>
        <taxon>Microbacteriaceae</taxon>
        <taxon>Arenivirga</taxon>
    </lineage>
</organism>
<dbReference type="Pfam" id="PF07331">
    <property type="entry name" value="TctB"/>
    <property type="match status" value="1"/>
</dbReference>
<feature type="transmembrane region" description="Helical" evidence="1">
    <location>
        <begin position="60"/>
        <end position="79"/>
    </location>
</feature>
<dbReference type="Proteomes" id="UP001157160">
    <property type="component" value="Unassembled WGS sequence"/>
</dbReference>
<evidence type="ECO:0000313" key="3">
    <source>
        <dbReference type="EMBL" id="GMA28347.1"/>
    </source>
</evidence>
<dbReference type="RefSeq" id="WP_284231701.1">
    <property type="nucleotide sequence ID" value="NZ_BSUL01000001.1"/>
</dbReference>
<proteinExistence type="predicted"/>
<keyword evidence="4" id="KW-1185">Reference proteome</keyword>
<sequence>MTATEHERGTGSTQGTDRSRWLRRRVELVVPVAVLILAVGLGIGTAAMEVPPNTAAPGPRFFPTIVALLLGVLAVAYAISVVRNPRELPEDSRPGELSADLLEDLGRLDATSEIGVVDPEHPRARAAAAARAADAAIVERPGLDWRNLLLLVGALAGFVLVLEPVGWLLSSAALFWTVCRIFGSRRPLFDIGVSALVAGTVQLAFSAGLGLSLPSGIFEGVFAWIS</sequence>
<gene>
    <name evidence="3" type="ORF">GCM10025874_16000</name>
</gene>
<name>A0AA37UKY5_9MICO</name>
<feature type="transmembrane region" description="Helical" evidence="1">
    <location>
        <begin position="148"/>
        <end position="176"/>
    </location>
</feature>
<feature type="transmembrane region" description="Helical" evidence="1">
    <location>
        <begin position="196"/>
        <end position="225"/>
    </location>
</feature>
<keyword evidence="1" id="KW-0472">Membrane</keyword>
<feature type="domain" description="DUF1468" evidence="2">
    <location>
        <begin position="32"/>
        <end position="214"/>
    </location>
</feature>
<accession>A0AA37UKY5</accession>
<protein>
    <recommendedName>
        <fullName evidence="2">DUF1468 domain-containing protein</fullName>
    </recommendedName>
</protein>
<evidence type="ECO:0000313" key="4">
    <source>
        <dbReference type="Proteomes" id="UP001157160"/>
    </source>
</evidence>
<feature type="transmembrane region" description="Helical" evidence="1">
    <location>
        <begin position="28"/>
        <end position="48"/>
    </location>
</feature>
<dbReference type="InterPro" id="IPR009936">
    <property type="entry name" value="DUF1468"/>
</dbReference>
<dbReference type="AlphaFoldDB" id="A0AA37UKY5"/>
<dbReference type="EMBL" id="BSUL01000001">
    <property type="protein sequence ID" value="GMA28347.1"/>
    <property type="molecule type" value="Genomic_DNA"/>
</dbReference>
<evidence type="ECO:0000259" key="2">
    <source>
        <dbReference type="Pfam" id="PF07331"/>
    </source>
</evidence>
<comment type="caution">
    <text evidence="3">The sequence shown here is derived from an EMBL/GenBank/DDBJ whole genome shotgun (WGS) entry which is preliminary data.</text>
</comment>
<keyword evidence="1" id="KW-0812">Transmembrane</keyword>